<reference evidence="1 2" key="1">
    <citation type="submission" date="2017-06" db="EMBL/GenBank/DDBJ databases">
        <title>Genome sequence of Lactobacillus plantarum subsp. plantarum strain SRCM101258.</title>
        <authorList>
            <person name="Cho S.H."/>
        </authorList>
    </citation>
    <scope>NUCLEOTIDE SEQUENCE [LARGE SCALE GENOMIC DNA]</scope>
    <source>
        <strain evidence="1 2">SRCM101258</strain>
    </source>
</reference>
<organism evidence="1 2">
    <name type="scientific">Lactiplantibacillus plantarum subsp. plantarum</name>
    <dbReference type="NCBI Taxonomy" id="337330"/>
    <lineage>
        <taxon>Bacteria</taxon>
        <taxon>Bacillati</taxon>
        <taxon>Bacillota</taxon>
        <taxon>Bacilli</taxon>
        <taxon>Lactobacillales</taxon>
        <taxon>Lactobacillaceae</taxon>
        <taxon>Lactiplantibacillus</taxon>
    </lineage>
</organism>
<evidence type="ECO:0000313" key="2">
    <source>
        <dbReference type="Proteomes" id="UP000236990"/>
    </source>
</evidence>
<name>A0A2S3U878_LACPN</name>
<proteinExistence type="predicted"/>
<comment type="caution">
    <text evidence="1">The sequence shown here is derived from an EMBL/GenBank/DDBJ whole genome shotgun (WGS) entry which is preliminary data.</text>
</comment>
<sequence>MVYLIGEPIASFMTWLTAMLNGMSGVAKAPF</sequence>
<dbReference type="EMBL" id="NKCZ01000082">
    <property type="protein sequence ID" value="POD87148.1"/>
    <property type="molecule type" value="Genomic_DNA"/>
</dbReference>
<dbReference type="AlphaFoldDB" id="A0A2S3U878"/>
<accession>A0A2S3U878</accession>
<dbReference type="Proteomes" id="UP000236990">
    <property type="component" value="Unassembled WGS sequence"/>
</dbReference>
<gene>
    <name evidence="1" type="ORF">S101258_00979</name>
</gene>
<evidence type="ECO:0000313" key="1">
    <source>
        <dbReference type="EMBL" id="POD87148.1"/>
    </source>
</evidence>
<protein>
    <submittedName>
        <fullName evidence="1">Uncharacterized protein</fullName>
    </submittedName>
</protein>